<accession>A0A506UC35</accession>
<sequence length="54" mass="6287">MDHFFFVFSAYGASLSVMLALIAWLFFDGRARRRELAALEEKGLRRRSVKAIHE</sequence>
<keyword evidence="5 12" id="KW-0813">Transport</keyword>
<keyword evidence="11 12" id="KW-0472">Membrane</keyword>
<reference evidence="13 14" key="1">
    <citation type="submission" date="2019-06" db="EMBL/GenBank/DDBJ databases">
        <authorList>
            <person name="Li M."/>
        </authorList>
    </citation>
    <scope>NUCLEOTIDE SEQUENCE [LARGE SCALE GENOMIC DNA]</scope>
    <source>
        <strain evidence="13 14">BGMRC2036</strain>
    </source>
</reference>
<evidence type="ECO:0000256" key="9">
    <source>
        <dbReference type="ARBA" id="ARBA00022748"/>
    </source>
</evidence>
<keyword evidence="9 12" id="KW-0201">Cytochrome c-type biogenesis</keyword>
<evidence type="ECO:0000256" key="7">
    <source>
        <dbReference type="ARBA" id="ARBA00022519"/>
    </source>
</evidence>
<evidence type="ECO:0000256" key="10">
    <source>
        <dbReference type="ARBA" id="ARBA00022989"/>
    </source>
</evidence>
<comment type="function">
    <text evidence="1 12">Required for the export of heme to the periplasm for the biogenesis of c-type cytochromes.</text>
</comment>
<dbReference type="EMBL" id="VHLG01000004">
    <property type="protein sequence ID" value="TPW30966.1"/>
    <property type="molecule type" value="Genomic_DNA"/>
</dbReference>
<evidence type="ECO:0000256" key="1">
    <source>
        <dbReference type="ARBA" id="ARBA00002442"/>
    </source>
</evidence>
<gene>
    <name evidence="13" type="primary">ccmD</name>
    <name evidence="13" type="ORF">FJU08_09915</name>
</gene>
<dbReference type="NCBIfam" id="TIGR03141">
    <property type="entry name" value="cytochro_ccmD"/>
    <property type="match status" value="1"/>
</dbReference>
<evidence type="ECO:0000256" key="6">
    <source>
        <dbReference type="ARBA" id="ARBA00022475"/>
    </source>
</evidence>
<evidence type="ECO:0000256" key="11">
    <source>
        <dbReference type="ARBA" id="ARBA00023136"/>
    </source>
</evidence>
<dbReference type="GO" id="GO:0017004">
    <property type="term" value="P:cytochrome complex assembly"/>
    <property type="evidence" value="ECO:0007669"/>
    <property type="project" value="UniProtKB-KW"/>
</dbReference>
<evidence type="ECO:0000256" key="3">
    <source>
        <dbReference type="ARBA" id="ARBA00008741"/>
    </source>
</evidence>
<evidence type="ECO:0000256" key="2">
    <source>
        <dbReference type="ARBA" id="ARBA00004377"/>
    </source>
</evidence>
<feature type="transmembrane region" description="Helical" evidence="12">
    <location>
        <begin position="6"/>
        <end position="27"/>
    </location>
</feature>
<evidence type="ECO:0000313" key="13">
    <source>
        <dbReference type="EMBL" id="TPW30966.1"/>
    </source>
</evidence>
<keyword evidence="14" id="KW-1185">Reference proteome</keyword>
<evidence type="ECO:0000313" key="14">
    <source>
        <dbReference type="Proteomes" id="UP000318801"/>
    </source>
</evidence>
<evidence type="ECO:0000256" key="12">
    <source>
        <dbReference type="RuleBase" id="RU363101"/>
    </source>
</evidence>
<protein>
    <recommendedName>
        <fullName evidence="4 12">Heme exporter protein D</fullName>
    </recommendedName>
</protein>
<keyword evidence="7 12" id="KW-0997">Cell inner membrane</keyword>
<dbReference type="AlphaFoldDB" id="A0A506UC35"/>
<proteinExistence type="inferred from homology"/>
<dbReference type="GO" id="GO:0015886">
    <property type="term" value="P:heme transport"/>
    <property type="evidence" value="ECO:0007669"/>
    <property type="project" value="InterPro"/>
</dbReference>
<keyword evidence="6 12" id="KW-1003">Cell membrane</keyword>
<dbReference type="Proteomes" id="UP000318801">
    <property type="component" value="Unassembled WGS sequence"/>
</dbReference>
<evidence type="ECO:0000256" key="5">
    <source>
        <dbReference type="ARBA" id="ARBA00022448"/>
    </source>
</evidence>
<comment type="caution">
    <text evidence="13">The sequence shown here is derived from an EMBL/GenBank/DDBJ whole genome shotgun (WGS) entry which is preliminary data.</text>
</comment>
<comment type="subcellular location">
    <subcellularLocation>
        <location evidence="2 12">Cell inner membrane</location>
        <topology evidence="2 12">Single-pass membrane protein</topology>
    </subcellularLocation>
</comment>
<evidence type="ECO:0000256" key="4">
    <source>
        <dbReference type="ARBA" id="ARBA00016461"/>
    </source>
</evidence>
<name>A0A506UC35_9HYPH</name>
<keyword evidence="8 12" id="KW-0812">Transmembrane</keyword>
<comment type="similarity">
    <text evidence="3 12">Belongs to the CcmD/CycX/HelD family.</text>
</comment>
<dbReference type="RefSeq" id="WP_141148838.1">
    <property type="nucleotide sequence ID" value="NZ_VHLG01000004.1"/>
</dbReference>
<evidence type="ECO:0000256" key="8">
    <source>
        <dbReference type="ARBA" id="ARBA00022692"/>
    </source>
</evidence>
<keyword evidence="10 12" id="KW-1133">Transmembrane helix</keyword>
<dbReference type="InterPro" id="IPR007078">
    <property type="entry name" value="Haem_export_protD_CcmD"/>
</dbReference>
<organism evidence="13 14">
    <name type="scientific">Martelella alba</name>
    <dbReference type="NCBI Taxonomy" id="2590451"/>
    <lineage>
        <taxon>Bacteria</taxon>
        <taxon>Pseudomonadati</taxon>
        <taxon>Pseudomonadota</taxon>
        <taxon>Alphaproteobacteria</taxon>
        <taxon>Hyphomicrobiales</taxon>
        <taxon>Aurantimonadaceae</taxon>
        <taxon>Martelella</taxon>
    </lineage>
</organism>
<dbReference type="Pfam" id="PF04995">
    <property type="entry name" value="CcmD"/>
    <property type="match status" value="1"/>
</dbReference>
<dbReference type="GO" id="GO:0005886">
    <property type="term" value="C:plasma membrane"/>
    <property type="evidence" value="ECO:0007669"/>
    <property type="project" value="UniProtKB-SubCell"/>
</dbReference>